<dbReference type="RefSeq" id="WP_131900096.1">
    <property type="nucleotide sequence ID" value="NZ_SMKZ01000052.1"/>
</dbReference>
<comment type="caution">
    <text evidence="1">The sequence shown here is derived from an EMBL/GenBank/DDBJ whole genome shotgun (WGS) entry which is preliminary data.</text>
</comment>
<name>A0A4R5CRL7_9ACTN</name>
<dbReference type="Proteomes" id="UP000294739">
    <property type="component" value="Unassembled WGS sequence"/>
</dbReference>
<dbReference type="InterPro" id="IPR024033">
    <property type="entry name" value="OXTCase_su_AllG_h-dom"/>
</dbReference>
<accession>A0A4R5CRL7</accession>
<reference evidence="1 2" key="1">
    <citation type="submission" date="2019-03" db="EMBL/GenBank/DDBJ databases">
        <title>Draft genome sequences of novel Actinobacteria.</title>
        <authorList>
            <person name="Sahin N."/>
            <person name="Ay H."/>
            <person name="Saygin H."/>
        </authorList>
    </citation>
    <scope>NUCLEOTIDE SEQUENCE [LARGE SCALE GENOMIC DNA]</scope>
    <source>
        <strain evidence="1 2">5K138</strain>
    </source>
</reference>
<dbReference type="InParanoid" id="A0A4R5CRL7"/>
<organism evidence="1 2">
    <name type="scientific">Jiangella asiatica</name>
    <dbReference type="NCBI Taxonomy" id="2530372"/>
    <lineage>
        <taxon>Bacteria</taxon>
        <taxon>Bacillati</taxon>
        <taxon>Actinomycetota</taxon>
        <taxon>Actinomycetes</taxon>
        <taxon>Jiangellales</taxon>
        <taxon>Jiangellaceae</taxon>
        <taxon>Jiangella</taxon>
    </lineage>
</organism>
<sequence>MTDLLGTPPRVVTAGVDLFATALAAQAVPVTTVEWRPPLPGTEHDLARILADPRRPAANALVVSRMLAATADLVDVRPAREVLGLRPGEFLHAGPPLTWERASGPMRGALIGAMLFEGLAGSPSEAEAALAAGTGIELTPCHDRGGVGPMAGVVSPSMWLFELCDDVHGGTSWCSLNEGLGTVLRYGAYGPEVIERLRWMADVLGPALQAAVRRRGRIDVKGIVAQMVQMGDEGHNRNRAGTLMLLRDLLPDLVDSGTPSSQVADVARFVAGNDHFFLNLVMPAGKLQTAAAAAIPGSSVVTVMARNGTDFGIQLSGTGPRWFTAAADTPSGLYLGAYGPDDANPDIGDSAITETIGLGGFAMAAAPAIVRFVGGTVPDALATSRLMYEITLAENPAYAFPILEFRGAPTAIDATLVARTGILPQINTGIAGRVAGTGQVGAGLVKPPPECFTSALKELAALTPSEPPPPSSK</sequence>
<dbReference type="EMBL" id="SMKZ01000052">
    <property type="protein sequence ID" value="TDE00283.1"/>
    <property type="molecule type" value="Genomic_DNA"/>
</dbReference>
<evidence type="ECO:0000313" key="2">
    <source>
        <dbReference type="Proteomes" id="UP000294739"/>
    </source>
</evidence>
<dbReference type="OrthoDB" id="6193532at2"/>
<dbReference type="Gene3D" id="1.10.10.660">
    <property type="entry name" value="conserved protein of unknown function from Enterococcus faecalis V583"/>
    <property type="match status" value="1"/>
</dbReference>
<dbReference type="Gene3D" id="3.90.1710.10">
    <property type="entry name" value="Enterococcus faecalis V583 domain"/>
    <property type="match status" value="1"/>
</dbReference>
<proteinExistence type="predicted"/>
<evidence type="ECO:0000313" key="1">
    <source>
        <dbReference type="EMBL" id="TDE00283.1"/>
    </source>
</evidence>
<dbReference type="AlphaFoldDB" id="A0A4R5CRL7"/>
<dbReference type="Gene3D" id="3.90.1700.10">
    <property type="entry name" value="v583 domain like"/>
    <property type="match status" value="1"/>
</dbReference>
<dbReference type="InterPro" id="IPR009499">
    <property type="entry name" value="AllG-like"/>
</dbReference>
<dbReference type="Pfam" id="PF06545">
    <property type="entry name" value="AllG"/>
    <property type="match status" value="1"/>
</dbReference>
<gene>
    <name evidence="1" type="ORF">E1269_26085</name>
</gene>
<protein>
    <submittedName>
        <fullName evidence="1">DUF1116 domain-containing protein</fullName>
    </submittedName>
</protein>
<keyword evidence="2" id="KW-1185">Reference proteome</keyword>